<feature type="compositionally biased region" description="Polar residues" evidence="3">
    <location>
        <begin position="1"/>
        <end position="11"/>
    </location>
</feature>
<dbReference type="PROSITE" id="PS51206">
    <property type="entry name" value="SF3_HELICASE_1"/>
    <property type="match status" value="1"/>
</dbReference>
<feature type="domain" description="SF3 helicase" evidence="4">
    <location>
        <begin position="285"/>
        <end position="477"/>
    </location>
</feature>
<reference evidence="5" key="1">
    <citation type="submission" date="2016-06" db="UniProtKB">
        <authorList>
            <consortium name="WormBaseParasite"/>
        </authorList>
    </citation>
    <scope>IDENTIFICATION</scope>
</reference>
<dbReference type="AlphaFoldDB" id="A0A183A3K8"/>
<accession>A0A183A3K8</accession>
<dbReference type="GO" id="GO:0019079">
    <property type="term" value="P:viral genome replication"/>
    <property type="evidence" value="ECO:0007669"/>
    <property type="project" value="InterPro"/>
</dbReference>
<dbReference type="GO" id="GO:0005524">
    <property type="term" value="F:ATP binding"/>
    <property type="evidence" value="ECO:0007669"/>
    <property type="project" value="UniProtKB-KW"/>
</dbReference>
<keyword evidence="1" id="KW-0547">Nucleotide-binding</keyword>
<keyword evidence="2" id="KW-0067">ATP-binding</keyword>
<dbReference type="Gene3D" id="3.40.50.300">
    <property type="entry name" value="P-loop containing nucleotide triphosphate hydrolases"/>
    <property type="match status" value="1"/>
</dbReference>
<name>A0A183A3K8_9TREM</name>
<feature type="region of interest" description="Disordered" evidence="3">
    <location>
        <begin position="1"/>
        <end position="39"/>
    </location>
</feature>
<dbReference type="SUPFAM" id="SSF52540">
    <property type="entry name" value="P-loop containing nucleoside triphosphate hydrolases"/>
    <property type="match status" value="1"/>
</dbReference>
<dbReference type="InterPro" id="IPR014015">
    <property type="entry name" value="Helicase_SF3_DNA-vir"/>
</dbReference>
<protein>
    <submittedName>
        <fullName evidence="5">SF3 helicase domain-containing protein</fullName>
    </submittedName>
</protein>
<sequence>LPTPSYSTPNVLPTPEHQIHVQPHHPSPDLFEDESPPSSAQWMDERIANAFGQAWTQSPPATPRKQYAPTWYNCDTETVPSDESSTTSETGPDKLWTFIYRGPPPKFTINSRVNCLWADHTDHFHFVFKCHPNNKRRTIQRIIQAGNLDTMQNVSILSTCQPVINWDKFAAYLVRHSTNCIYCIGRELEQLATDARSTTRAEQDCSTLLRNDRAQGQKFTNLKRKARVDLIRELVETYDARTLAELKDALSYDDRLNLYAEHGPSWKETAELACEAYVEKLRKDQETTSLHEYIARNNHNRTCQKPRSTDEGCRWLDRLLAVNNIDKNKFLTQLTDIMNKKENRVNAFVIQGPTTTGKSLMLNLLTENYIYGTVQRSGDHSQFYLMNLLNKAVALMEEPRITPLTVNDFKELLGGRQFDIHVKHQPDARLRRLPVLISTNTDICQYLQSEDAKAIKARCFYYHFTVPIPSALLPEPPCMMCACHFRAWYLNWFYNK</sequence>
<evidence type="ECO:0000313" key="5">
    <source>
        <dbReference type="WBParaSite" id="ECPE_0000154301-mRNA-1"/>
    </source>
</evidence>
<dbReference type="Pfam" id="PF01057">
    <property type="entry name" value="Parvo_NS1"/>
    <property type="match status" value="1"/>
</dbReference>
<proteinExistence type="predicted"/>
<dbReference type="InterPro" id="IPR001257">
    <property type="entry name" value="Parvovirus_NS1_helicase"/>
</dbReference>
<evidence type="ECO:0000256" key="3">
    <source>
        <dbReference type="SAM" id="MobiDB-lite"/>
    </source>
</evidence>
<dbReference type="InterPro" id="IPR027417">
    <property type="entry name" value="P-loop_NTPase"/>
</dbReference>
<dbReference type="WBParaSite" id="ECPE_0000154301-mRNA-1">
    <property type="protein sequence ID" value="ECPE_0000154301-mRNA-1"/>
    <property type="gene ID" value="ECPE_0000154301"/>
</dbReference>
<evidence type="ECO:0000256" key="2">
    <source>
        <dbReference type="ARBA" id="ARBA00022840"/>
    </source>
</evidence>
<evidence type="ECO:0000259" key="4">
    <source>
        <dbReference type="PROSITE" id="PS51206"/>
    </source>
</evidence>
<evidence type="ECO:0000256" key="1">
    <source>
        <dbReference type="ARBA" id="ARBA00022741"/>
    </source>
</evidence>
<organism evidence="5">
    <name type="scientific">Echinostoma caproni</name>
    <dbReference type="NCBI Taxonomy" id="27848"/>
    <lineage>
        <taxon>Eukaryota</taxon>
        <taxon>Metazoa</taxon>
        <taxon>Spiralia</taxon>
        <taxon>Lophotrochozoa</taxon>
        <taxon>Platyhelminthes</taxon>
        <taxon>Trematoda</taxon>
        <taxon>Digenea</taxon>
        <taxon>Plagiorchiida</taxon>
        <taxon>Echinostomata</taxon>
        <taxon>Echinostomatoidea</taxon>
        <taxon>Echinostomatidae</taxon>
        <taxon>Echinostoma</taxon>
    </lineage>
</organism>